<dbReference type="PANTHER" id="PTHR43022">
    <property type="entry name" value="PROTEIN SMF"/>
    <property type="match status" value="1"/>
</dbReference>
<organism evidence="3 4">
    <name type="scientific">Streptomyces bullii</name>
    <dbReference type="NCBI Taxonomy" id="349910"/>
    <lineage>
        <taxon>Bacteria</taxon>
        <taxon>Bacillati</taxon>
        <taxon>Actinomycetota</taxon>
        <taxon>Actinomycetes</taxon>
        <taxon>Kitasatosporales</taxon>
        <taxon>Streptomycetaceae</taxon>
        <taxon>Streptomyces</taxon>
    </lineage>
</organism>
<evidence type="ECO:0000259" key="2">
    <source>
        <dbReference type="Pfam" id="PF02481"/>
    </source>
</evidence>
<sequence>MPEPALPERAARAALAAHFAPDQVAADLADYSPAEVWQRRVRRDNSGHLAQYKPREELDKATLTCPFVIPSDEVWPIALEDLGPHCPLGMWVRGSDQLPQLTARSVAVTGNRNATEQAIAHTHTFAAAVAEAGHTVTATLAYGVDSAAHRAAAQAGRSTLAVLPRGLDRAHPHDHAQLLSSIPADGGAVVSLYRPGTAASGATLHASARLLAALARAVILIEALDHAEATRTAESALALKRPLLAAPPDGDVRSSGSARLLAEQRAVLVADPAAALALL</sequence>
<name>A0ABW0V143_9ACTN</name>
<comment type="similarity">
    <text evidence="1">Belongs to the DprA/Smf family.</text>
</comment>
<dbReference type="Proteomes" id="UP001596154">
    <property type="component" value="Unassembled WGS sequence"/>
</dbReference>
<gene>
    <name evidence="3" type="ORF">ACFPZJ_38980</name>
</gene>
<dbReference type="InterPro" id="IPR003488">
    <property type="entry name" value="DprA"/>
</dbReference>
<dbReference type="SUPFAM" id="SSF102405">
    <property type="entry name" value="MCP/YpsA-like"/>
    <property type="match status" value="1"/>
</dbReference>
<evidence type="ECO:0000256" key="1">
    <source>
        <dbReference type="ARBA" id="ARBA00006525"/>
    </source>
</evidence>
<feature type="domain" description="Smf/DprA SLOG" evidence="2">
    <location>
        <begin position="67"/>
        <end position="273"/>
    </location>
</feature>
<dbReference type="PANTHER" id="PTHR43022:SF1">
    <property type="entry name" value="PROTEIN SMF"/>
    <property type="match status" value="1"/>
</dbReference>
<protein>
    <submittedName>
        <fullName evidence="3">DNA-processing protein DprA</fullName>
    </submittedName>
</protein>
<dbReference type="EMBL" id="JBHSNY010000026">
    <property type="protein sequence ID" value="MFC5639597.1"/>
    <property type="molecule type" value="Genomic_DNA"/>
</dbReference>
<dbReference type="Gene3D" id="3.40.50.450">
    <property type="match status" value="1"/>
</dbReference>
<accession>A0ABW0V143</accession>
<dbReference type="Pfam" id="PF02481">
    <property type="entry name" value="DNA_processg_A"/>
    <property type="match status" value="1"/>
</dbReference>
<comment type="caution">
    <text evidence="3">The sequence shown here is derived from an EMBL/GenBank/DDBJ whole genome shotgun (WGS) entry which is preliminary data.</text>
</comment>
<dbReference type="InterPro" id="IPR057666">
    <property type="entry name" value="DrpA_SLOG"/>
</dbReference>
<proteinExistence type="inferred from homology"/>
<dbReference type="RefSeq" id="WP_381031729.1">
    <property type="nucleotide sequence ID" value="NZ_JBHSNY010000026.1"/>
</dbReference>
<keyword evidence="4" id="KW-1185">Reference proteome</keyword>
<evidence type="ECO:0000313" key="3">
    <source>
        <dbReference type="EMBL" id="MFC5639597.1"/>
    </source>
</evidence>
<reference evidence="4" key="1">
    <citation type="journal article" date="2019" name="Int. J. Syst. Evol. Microbiol.">
        <title>The Global Catalogue of Microorganisms (GCM) 10K type strain sequencing project: providing services to taxonomists for standard genome sequencing and annotation.</title>
        <authorList>
            <consortium name="The Broad Institute Genomics Platform"/>
            <consortium name="The Broad Institute Genome Sequencing Center for Infectious Disease"/>
            <person name="Wu L."/>
            <person name="Ma J."/>
        </authorList>
    </citation>
    <scope>NUCLEOTIDE SEQUENCE [LARGE SCALE GENOMIC DNA]</scope>
    <source>
        <strain evidence="4">CGMCC 4.7248</strain>
    </source>
</reference>
<evidence type="ECO:0000313" key="4">
    <source>
        <dbReference type="Proteomes" id="UP001596154"/>
    </source>
</evidence>